<reference evidence="1 2" key="2">
    <citation type="journal article" date="2011" name="ISME J.">
        <title>RNA-seq reveals cooperative metabolic interactions between two termite-gut spirochete species in co-culture.</title>
        <authorList>
            <person name="Rosenthal A.Z."/>
            <person name="Matson E.G."/>
            <person name="Eldar A."/>
            <person name="Leadbetter J.R."/>
        </authorList>
    </citation>
    <scope>NUCLEOTIDE SEQUENCE [LARGE SCALE GENOMIC DNA]</scope>
    <source>
        <strain evidence="2">ATCC BAA-887 / DSM 12427 / ZAS-2</strain>
    </source>
</reference>
<protein>
    <submittedName>
        <fullName evidence="1">Uncharacterized protein</fullName>
    </submittedName>
</protein>
<name>F5YPY1_TREPZ</name>
<organism evidence="1 2">
    <name type="scientific">Treponema primitia (strain ATCC BAA-887 / DSM 12427 / ZAS-2)</name>
    <dbReference type="NCBI Taxonomy" id="545694"/>
    <lineage>
        <taxon>Bacteria</taxon>
        <taxon>Pseudomonadati</taxon>
        <taxon>Spirochaetota</taxon>
        <taxon>Spirochaetia</taxon>
        <taxon>Spirochaetales</taxon>
        <taxon>Treponemataceae</taxon>
        <taxon>Treponema</taxon>
    </lineage>
</organism>
<dbReference type="RefSeq" id="WP_015707426.1">
    <property type="nucleotide sequence ID" value="NC_015578.1"/>
</dbReference>
<keyword evidence="2" id="KW-1185">Reference proteome</keyword>
<dbReference type="HOGENOM" id="CLU_1204347_0_0_12"/>
<accession>F5YPY1</accession>
<dbReference type="AlphaFoldDB" id="F5YPY1"/>
<dbReference type="EMBL" id="CP001843">
    <property type="protein sequence ID" value="AEF83545.1"/>
    <property type="molecule type" value="Genomic_DNA"/>
</dbReference>
<reference evidence="2" key="1">
    <citation type="submission" date="2009-12" db="EMBL/GenBank/DDBJ databases">
        <title>Complete sequence of Treponema primitia strain ZAS-2.</title>
        <authorList>
            <person name="Tetu S.G."/>
            <person name="Matson E."/>
            <person name="Ren Q."/>
            <person name="Seshadri R."/>
            <person name="Elbourne L."/>
            <person name="Hassan K.A."/>
            <person name="Durkin A."/>
            <person name="Radune D."/>
            <person name="Mohamoud Y."/>
            <person name="Shay R."/>
            <person name="Jin S."/>
            <person name="Zhang X."/>
            <person name="Lucey K."/>
            <person name="Ballor N.R."/>
            <person name="Ottesen E."/>
            <person name="Rosenthal R."/>
            <person name="Allen A."/>
            <person name="Leadbetter J.R."/>
            <person name="Paulsen I.T."/>
        </authorList>
    </citation>
    <scope>NUCLEOTIDE SEQUENCE [LARGE SCALE GENOMIC DNA]</scope>
    <source>
        <strain evidence="2">ATCC BAA-887 / DSM 12427 / ZAS-2</strain>
    </source>
</reference>
<dbReference type="KEGG" id="tpi:TREPR_2809"/>
<proteinExistence type="predicted"/>
<dbReference type="STRING" id="545694.TREPR_2809"/>
<sequence>MYKPQLLFLLFLAPTLHGLDVRITGKEAGVDVKNEYNRTYNQCWTFSGFGALTLNDRYTLKTGLALWETTVAWETDAFVSASAALPLPIPFPVYADFAYMLNAMPDYETSSHTLLPALGVRGKYAGFALGLRARFSVFYDDPPIFEPILAFSGYVNFFNSEPFRLGLGCANYDDFIAGNFGSYYFNLNSKIRLLKFLFLVNGLDLYQTGSVGLAANLYGLAFNMGVVFNW</sequence>
<dbReference type="Proteomes" id="UP000009223">
    <property type="component" value="Chromosome"/>
</dbReference>
<evidence type="ECO:0000313" key="1">
    <source>
        <dbReference type="EMBL" id="AEF83545.1"/>
    </source>
</evidence>
<evidence type="ECO:0000313" key="2">
    <source>
        <dbReference type="Proteomes" id="UP000009223"/>
    </source>
</evidence>
<gene>
    <name evidence="1" type="ordered locus">TREPR_2809</name>
</gene>